<evidence type="ECO:0000256" key="3">
    <source>
        <dbReference type="ARBA" id="ARBA00022499"/>
    </source>
</evidence>
<keyword evidence="13" id="KW-0539">Nucleus</keyword>
<keyword evidence="3" id="KW-1017">Isopeptide bond</keyword>
<feature type="region of interest" description="Disordered" evidence="17">
    <location>
        <begin position="418"/>
        <end position="457"/>
    </location>
</feature>
<feature type="compositionally biased region" description="Pro residues" evidence="17">
    <location>
        <begin position="423"/>
        <end position="441"/>
    </location>
</feature>
<feature type="compositionally biased region" description="Acidic residues" evidence="17">
    <location>
        <begin position="825"/>
        <end position="838"/>
    </location>
</feature>
<dbReference type="PANTHER" id="PTHR21541:SF3">
    <property type="entry name" value="STRUCTURE-SPECIFIC ENDONUCLEASE SUBUNIT SLX4"/>
    <property type="match status" value="1"/>
</dbReference>
<keyword evidence="6" id="KW-0677">Repeat</keyword>
<keyword evidence="11" id="KW-0233">DNA recombination</keyword>
<evidence type="ECO:0000313" key="20">
    <source>
        <dbReference type="Proteomes" id="UP000823561"/>
    </source>
</evidence>
<dbReference type="EMBL" id="JADWDJ010000007">
    <property type="protein sequence ID" value="KAG5278910.1"/>
    <property type="molecule type" value="Genomic_DNA"/>
</dbReference>
<keyword evidence="10" id="KW-0832">Ubl conjugation</keyword>
<comment type="caution">
    <text evidence="19">The sequence shown here is derived from an EMBL/GenBank/DDBJ whole genome shotgun (WGS) entry which is preliminary data.</text>
</comment>
<gene>
    <name evidence="19" type="ORF">AALO_G00104060</name>
</gene>
<feature type="compositionally biased region" description="Polar residues" evidence="17">
    <location>
        <begin position="287"/>
        <end position="299"/>
    </location>
</feature>
<feature type="region of interest" description="Disordered" evidence="17">
    <location>
        <begin position="819"/>
        <end position="1024"/>
    </location>
</feature>
<evidence type="ECO:0000313" key="19">
    <source>
        <dbReference type="EMBL" id="KAG5278910.1"/>
    </source>
</evidence>
<evidence type="ECO:0000256" key="6">
    <source>
        <dbReference type="ARBA" id="ARBA00022737"/>
    </source>
</evidence>
<feature type="region of interest" description="Disordered" evidence="17">
    <location>
        <begin position="1236"/>
        <end position="1439"/>
    </location>
</feature>
<feature type="region of interest" description="Disordered" evidence="17">
    <location>
        <begin position="1125"/>
        <end position="1214"/>
    </location>
</feature>
<feature type="domain" description="BTB" evidence="18">
    <location>
        <begin position="613"/>
        <end position="687"/>
    </location>
</feature>
<evidence type="ECO:0000259" key="18">
    <source>
        <dbReference type="PROSITE" id="PS50097"/>
    </source>
</evidence>
<feature type="compositionally biased region" description="Pro residues" evidence="17">
    <location>
        <begin position="1260"/>
        <end position="1272"/>
    </location>
</feature>
<dbReference type="PROSITE" id="PS50097">
    <property type="entry name" value="BTB"/>
    <property type="match status" value="1"/>
</dbReference>
<feature type="compositionally biased region" description="Acidic residues" evidence="17">
    <location>
        <begin position="1562"/>
        <end position="1571"/>
    </location>
</feature>
<dbReference type="InterPro" id="IPR000210">
    <property type="entry name" value="BTB/POZ_dom"/>
</dbReference>
<evidence type="ECO:0000256" key="14">
    <source>
        <dbReference type="ARBA" id="ARBA00029496"/>
    </source>
</evidence>
<feature type="compositionally biased region" description="Acidic residues" evidence="17">
    <location>
        <begin position="1692"/>
        <end position="1702"/>
    </location>
</feature>
<evidence type="ECO:0000256" key="15">
    <source>
        <dbReference type="ARBA" id="ARBA00064578"/>
    </source>
</evidence>
<feature type="compositionally biased region" description="Polar residues" evidence="17">
    <location>
        <begin position="1520"/>
        <end position="1529"/>
    </location>
</feature>
<sequence>MMDDSDLDFSDLCSRLLKRKVRKKAGETGEDKKSGDRDGETQSSSTAPSCSKQRKKSNNHPKKRTKKDASSEPLGKVESEPRAVLQAVSVAQLTESGTERQSVTQLTSTQKSKVDVKEVVLSRMQRFKRVDPQKLQHADSFPSTVAEPASIRPPSPPVQNKELSLDERLAVRLQKELDKEFEGQAQGKVVNVDQGGLFFCQLCFRDLSAMTPQLRTQHINRCLDQSESQAAPAPAPAAPRPVVPECPICGKGFKSLKSRSTHLKRCSAEMGVPPAVLLQAVQRQASEAVSDSTAGQSVQAGGPKRRLPSDPTQPARKRPKKATQPVDEDTMVALALSRSLLDQEVEMERAKALEVMEVKGAEPQMSVGATLQWKPGAAAGKGRRRRKGAPAGPPPLLLRQDPEEALRRLQERVSLMLLRSRTPSPPPTPTLPPSSLLPPPQCYRRGHAEGESPDPCSSAPLWHKSALPAGSGHATVEFYTAELSAFIQPYASPQRDQSSSTMTPPVKVPPAPPSQPSAVAPTAQAQARSPSPNSPSPSPVLPSQALQDLLALGEKGLNLAAALDQGRSSDAAPQQLSGLTNPVSETHVEANTSSSLSRLASDLSSMVNNPQLSDVQLQVDSGEVLFAHSFMLYARCPLLVEQVHASGFGVQEEGVPAAQRVLLGEVPAGAVLTMLQFLYSAQCPLTPSLAPHVQELAARFDLPELSQECQLYLRRLEQEEGGQAWGDAPAPEPPEGQEEQDNTQAQLHFLELLRSMWSSQEEEGGGQGDGLADGEMSVRVEEQASEGEENGREEHVDEEELEEIYEFVATQRRWGESALRHETESLEEEEEEEVEAAEEDVRMFFEMEEEKTSDHGSGEVREPVESRVGESVQGETPAGPGGHLNESPHTEGPSSHHKDGSGDSMETHDECTSEKDDQDGEPHPDDQGGEPHPDDQNGEPHADDQDAEPHPEPVPHTDANLNDSYDHLFSQSWGEYAEPSSAPATQHQSRSKPDPVQIIDLSISPPVPTCEPSFPVPGLSPELTIGRGSQRLRMSSEMTVTRGSQKATVSPELSITHASQRLRLSSKMTVTRGSQRATMSPELTVTHASQRLRMSPELTITQGSQKTTVSPQLMVTHASQRLSMSPELTFSQGSQKATVSREWKDAHASQRLGMSPELREKQVRRVEALPSSSQGQGSSTDQCSKEVELIVLSDSGDDSPTCLSPSPPQPVCTQSPLVLLEDSPLYTCIKDVAKAKDSLSASKTAQPLKDPCDSQSAASDPPPKAHPTPSGPESPCAADSPGVQSLLDGSAEVSWLVPSTPHISNRTRSSSTQTESSMRRTRLFPGSSSSQASSASSSSSVPGHSKAPSLNNISCKEESEEVSVSDQTPTSHQAQAKLEGSRPNLTGDDSPVFLLPKSLPRRFSSAADLTPCESHRGASVDKPSSKKRFGQPVSSTPLHSDLESLMCSHLLSVSPFLSNVGKSQHVQESGTALRGSALSDGSPERRGYLGFSHLQDVSPSRDREEARTSKSRSRQKDSTEGSNPGSSARSKGGSEHRTSGAEEVDMNGVKDNRETESKETGTEEEDEDEDGLPPQQSFSNYDEPAMPFDEPPMAYDDPPMAFEEQPIACDDQAVAFDEPPMVFDDSWGFGDCRTDLHKPRFSLRLESSGDAGLSSTTPLEAQALVTTDRTPPAPSPEPRPGTSVLDPKLWDSWEEEEEEEEGAGAALPLSQRLDAVAPAKRVAQLRTPVASKKAGPLVPITPMPHYSDLDTPDLKNKLNRFGVRPLPKRQMVQKLKEIFQYTHQLESSESDDEAPVHGYRPRPAPPPARSCAQSLNFKEPRAPPAVSPRKMQLSLDAQEPLSLSQSSNASSTDASQDSERSNPELLVSDDGDSSSDSEGPVTASQAVSRHTNKLKAVRRFILSDPELHSQVLQYRPLVLSQLQVRLKAAGIRLGAAKLLDFLDAQCITFTTAKPGQKAPSRRRRKKPATAGAKATRAAAEGGARGRGGRKRGGGARAPD</sequence>
<feature type="compositionally biased region" description="Polar residues" evidence="17">
    <location>
        <begin position="1125"/>
        <end position="1138"/>
    </location>
</feature>
<feature type="compositionally biased region" description="Basic and acidic residues" evidence="17">
    <location>
        <begin position="1499"/>
        <end position="1519"/>
    </location>
</feature>
<keyword evidence="8" id="KW-0863">Zinc-finger</keyword>
<feature type="compositionally biased region" description="Basic and acidic residues" evidence="17">
    <location>
        <begin position="24"/>
        <end position="40"/>
    </location>
</feature>
<dbReference type="GO" id="GO:0006260">
    <property type="term" value="P:DNA replication"/>
    <property type="evidence" value="ECO:0007669"/>
    <property type="project" value="InterPro"/>
</dbReference>
<evidence type="ECO:0000256" key="11">
    <source>
        <dbReference type="ARBA" id="ARBA00023172"/>
    </source>
</evidence>
<dbReference type="SUPFAM" id="SSF54695">
    <property type="entry name" value="POZ domain"/>
    <property type="match status" value="1"/>
</dbReference>
<keyword evidence="20" id="KW-1185">Reference proteome</keyword>
<feature type="compositionally biased region" description="Polar residues" evidence="17">
    <location>
        <begin position="566"/>
        <end position="592"/>
    </location>
</feature>
<evidence type="ECO:0000256" key="1">
    <source>
        <dbReference type="ARBA" id="ARBA00004123"/>
    </source>
</evidence>
<feature type="compositionally biased region" description="Polar residues" evidence="17">
    <location>
        <begin position="1653"/>
        <end position="1669"/>
    </location>
</feature>
<evidence type="ECO:0000256" key="16">
    <source>
        <dbReference type="ARBA" id="ARBA00076095"/>
    </source>
</evidence>
<name>A0AAV6GVF3_9TELE</name>
<feature type="region of interest" description="Disordered" evidence="17">
    <location>
        <begin position="130"/>
        <end position="160"/>
    </location>
</feature>
<keyword evidence="5" id="KW-0479">Metal-binding</keyword>
<feature type="compositionally biased region" description="Basic and acidic residues" evidence="17">
    <location>
        <begin position="1157"/>
        <end position="1167"/>
    </location>
</feature>
<comment type="similarity">
    <text evidence="2">Belongs to the SLX4 family.</text>
</comment>
<feature type="compositionally biased region" description="Basic residues" evidence="17">
    <location>
        <begin position="52"/>
        <end position="66"/>
    </location>
</feature>
<accession>A0AAV6GVF3</accession>
<feature type="region of interest" description="Disordered" evidence="17">
    <location>
        <begin position="287"/>
        <end position="329"/>
    </location>
</feature>
<dbReference type="GO" id="GO:0006281">
    <property type="term" value="P:DNA repair"/>
    <property type="evidence" value="ECO:0007669"/>
    <property type="project" value="UniProtKB-KW"/>
</dbReference>
<dbReference type="InterPro" id="IPR018574">
    <property type="entry name" value="Structure-sp_endonuc_su_Slx4"/>
</dbReference>
<feature type="region of interest" description="Disordered" evidence="17">
    <location>
        <begin position="1647"/>
        <end position="1710"/>
    </location>
</feature>
<evidence type="ECO:0000256" key="5">
    <source>
        <dbReference type="ARBA" id="ARBA00022723"/>
    </source>
</evidence>
<feature type="region of interest" description="Disordered" evidence="17">
    <location>
        <begin position="1953"/>
        <end position="1999"/>
    </location>
</feature>
<feature type="compositionally biased region" description="Basic and acidic residues" evidence="17">
    <location>
        <begin position="67"/>
        <end position="81"/>
    </location>
</feature>
<keyword evidence="9" id="KW-0862">Zinc</keyword>
<comment type="subcellular location">
    <subcellularLocation>
        <location evidence="1">Nucleus</location>
    </subcellularLocation>
</comment>
<dbReference type="GO" id="GO:0000712">
    <property type="term" value="P:resolution of meiotic recombination intermediates"/>
    <property type="evidence" value="ECO:0007669"/>
    <property type="project" value="TreeGrafter"/>
</dbReference>
<feature type="region of interest" description="Disordered" evidence="17">
    <location>
        <begin position="778"/>
        <end position="800"/>
    </location>
</feature>
<feature type="region of interest" description="Disordered" evidence="17">
    <location>
        <begin position="372"/>
        <end position="400"/>
    </location>
</feature>
<comment type="subunit">
    <text evidence="15">Forms a heterodimer with SLX1A/GIYD1. Interacts with ERCC4/XPF; catalytic subunit of the ERCC4-ERCC1 endonuclease. Interacts with MUS81; catalytic subunit of the MUS81-EME1 endonuclease. Interacts with MSH2; component of the MSH2-MSH3 mismatch repair complex. Interacts with TERF2-TERF2IP. Interacts with PLK1 and SLX4IP.</text>
</comment>
<reference evidence="19" key="1">
    <citation type="submission" date="2020-10" db="EMBL/GenBank/DDBJ databases">
        <title>Chromosome-scale genome assembly of the Allis shad, Alosa alosa.</title>
        <authorList>
            <person name="Margot Z."/>
            <person name="Christophe K."/>
            <person name="Cabau C."/>
            <person name="Louis A."/>
            <person name="Berthelot C."/>
            <person name="Parey E."/>
            <person name="Roest Crollius H."/>
            <person name="Montfort J."/>
            <person name="Robinson-Rechavi M."/>
            <person name="Bucao C."/>
            <person name="Bouchez O."/>
            <person name="Gislard M."/>
            <person name="Lluch J."/>
            <person name="Milhes M."/>
            <person name="Lampietro C."/>
            <person name="Lopez Roques C."/>
            <person name="Donnadieu C."/>
            <person name="Braasch I."/>
            <person name="Desvignes T."/>
            <person name="Postlethwait J."/>
            <person name="Bobe J."/>
            <person name="Guiguen Y."/>
        </authorList>
    </citation>
    <scope>NUCLEOTIDE SEQUENCE</scope>
    <source>
        <strain evidence="19">M-15738</strain>
        <tissue evidence="19">Blood</tissue>
    </source>
</reference>
<feature type="compositionally biased region" description="Low complexity" evidence="17">
    <location>
        <begin position="1968"/>
        <end position="1981"/>
    </location>
</feature>
<dbReference type="GO" id="GO:0090656">
    <property type="term" value="P:t-circle formation"/>
    <property type="evidence" value="ECO:0007669"/>
    <property type="project" value="UniProtKB-ARBA"/>
</dbReference>
<dbReference type="Proteomes" id="UP000823561">
    <property type="component" value="Chromosome 7"/>
</dbReference>
<evidence type="ECO:0000256" key="2">
    <source>
        <dbReference type="ARBA" id="ARBA00006661"/>
    </source>
</evidence>
<evidence type="ECO:0000256" key="7">
    <source>
        <dbReference type="ARBA" id="ARBA00022763"/>
    </source>
</evidence>
<feature type="compositionally biased region" description="Pro residues" evidence="17">
    <location>
        <begin position="506"/>
        <end position="515"/>
    </location>
</feature>
<feature type="compositionally biased region" description="Low complexity" evidence="17">
    <location>
        <begin position="1327"/>
        <end position="1340"/>
    </location>
</feature>
<protein>
    <recommendedName>
        <fullName evidence="14">Structure-specific endonuclease subunit SLX4</fullName>
    </recommendedName>
    <alternativeName>
        <fullName evidence="16">BTB/POZ domain-containing protein 12</fullName>
    </alternativeName>
</protein>
<evidence type="ECO:0000256" key="9">
    <source>
        <dbReference type="ARBA" id="ARBA00022833"/>
    </source>
</evidence>
<keyword evidence="12" id="KW-0234">DNA repair</keyword>
<dbReference type="GO" id="GO:0033557">
    <property type="term" value="C:Slx1-Slx4 complex"/>
    <property type="evidence" value="ECO:0007669"/>
    <property type="project" value="InterPro"/>
</dbReference>
<evidence type="ECO:0000256" key="10">
    <source>
        <dbReference type="ARBA" id="ARBA00022843"/>
    </source>
</evidence>
<dbReference type="GO" id="GO:0008270">
    <property type="term" value="F:zinc ion binding"/>
    <property type="evidence" value="ECO:0007669"/>
    <property type="project" value="UniProtKB-KW"/>
</dbReference>
<evidence type="ECO:0000256" key="13">
    <source>
        <dbReference type="ARBA" id="ARBA00023242"/>
    </source>
</evidence>
<evidence type="ECO:0000256" key="12">
    <source>
        <dbReference type="ARBA" id="ARBA00023204"/>
    </source>
</evidence>
<evidence type="ECO:0000256" key="4">
    <source>
        <dbReference type="ARBA" id="ARBA00022553"/>
    </source>
</evidence>
<feature type="region of interest" description="Disordered" evidence="17">
    <location>
        <begin position="18"/>
        <end position="82"/>
    </location>
</feature>
<dbReference type="CDD" id="cd22999">
    <property type="entry name" value="SAP_SLX4"/>
    <property type="match status" value="1"/>
</dbReference>
<feature type="compositionally biased region" description="Low complexity" evidence="17">
    <location>
        <begin position="1304"/>
        <end position="1316"/>
    </location>
</feature>
<feature type="compositionally biased region" description="Basic and acidic residues" evidence="17">
    <location>
        <begin position="886"/>
        <end position="955"/>
    </location>
</feature>
<dbReference type="FunFam" id="3.30.710.10:FF:000116">
    <property type="entry name" value="SLX4 structure-specific endonuclease subunit"/>
    <property type="match status" value="1"/>
</dbReference>
<feature type="region of interest" description="Disordered" evidence="17">
    <location>
        <begin position="566"/>
        <end position="595"/>
    </location>
</feature>
<feature type="compositionally biased region" description="Low complexity" evidence="17">
    <location>
        <begin position="1841"/>
        <end position="1855"/>
    </location>
</feature>
<evidence type="ECO:0000256" key="17">
    <source>
        <dbReference type="SAM" id="MobiDB-lite"/>
    </source>
</evidence>
<keyword evidence="7" id="KW-0227">DNA damage</keyword>
<feature type="compositionally biased region" description="Basic and acidic residues" evidence="17">
    <location>
        <begin position="1548"/>
        <end position="1561"/>
    </location>
</feature>
<proteinExistence type="inferred from homology"/>
<dbReference type="Pfam" id="PF09494">
    <property type="entry name" value="Slx4"/>
    <property type="match status" value="1"/>
</dbReference>
<dbReference type="Pfam" id="PF00651">
    <property type="entry name" value="BTB"/>
    <property type="match status" value="1"/>
</dbReference>
<feature type="compositionally biased region" description="Low complexity" evidence="17">
    <location>
        <begin position="516"/>
        <end position="531"/>
    </location>
</feature>
<feature type="compositionally biased region" description="Polar residues" evidence="17">
    <location>
        <begin position="959"/>
        <end position="973"/>
    </location>
</feature>
<organism evidence="19 20">
    <name type="scientific">Alosa alosa</name>
    <name type="common">allis shad</name>
    <dbReference type="NCBI Taxonomy" id="278164"/>
    <lineage>
        <taxon>Eukaryota</taxon>
        <taxon>Metazoa</taxon>
        <taxon>Chordata</taxon>
        <taxon>Craniata</taxon>
        <taxon>Vertebrata</taxon>
        <taxon>Euteleostomi</taxon>
        <taxon>Actinopterygii</taxon>
        <taxon>Neopterygii</taxon>
        <taxon>Teleostei</taxon>
        <taxon>Clupei</taxon>
        <taxon>Clupeiformes</taxon>
        <taxon>Clupeoidei</taxon>
        <taxon>Clupeidae</taxon>
        <taxon>Alosa</taxon>
    </lineage>
</organism>
<dbReference type="SMART" id="SM00225">
    <property type="entry name" value="BTB"/>
    <property type="match status" value="1"/>
</dbReference>
<feature type="region of interest" description="Disordered" evidence="17">
    <location>
        <begin position="720"/>
        <end position="742"/>
    </location>
</feature>
<feature type="region of interest" description="Disordered" evidence="17">
    <location>
        <begin position="1837"/>
        <end position="1890"/>
    </location>
</feature>
<keyword evidence="4" id="KW-0597">Phosphoprotein</keyword>
<feature type="compositionally biased region" description="Polar residues" evidence="17">
    <location>
        <begin position="41"/>
        <end position="51"/>
    </location>
</feature>
<evidence type="ECO:0000256" key="8">
    <source>
        <dbReference type="ARBA" id="ARBA00022771"/>
    </source>
</evidence>
<dbReference type="GO" id="GO:0032206">
    <property type="term" value="P:positive regulation of telomere maintenance"/>
    <property type="evidence" value="ECO:0007669"/>
    <property type="project" value="UniProtKB-ARBA"/>
</dbReference>
<feature type="compositionally biased region" description="Basic and acidic residues" evidence="17">
    <location>
        <begin position="839"/>
        <end position="868"/>
    </location>
</feature>
<dbReference type="PANTHER" id="PTHR21541">
    <property type="entry name" value="BTB POZ DOMAIN CONTAINING 12"/>
    <property type="match status" value="1"/>
</dbReference>
<feature type="region of interest" description="Disordered" evidence="17">
    <location>
        <begin position="1783"/>
        <end position="1812"/>
    </location>
</feature>
<feature type="compositionally biased region" description="Basic and acidic residues" evidence="17">
    <location>
        <begin position="1139"/>
        <end position="1148"/>
    </location>
</feature>
<feature type="region of interest" description="Disordered" evidence="17">
    <location>
        <begin position="1468"/>
        <end position="1600"/>
    </location>
</feature>
<feature type="region of interest" description="Disordered" evidence="17">
    <location>
        <begin position="491"/>
        <end position="542"/>
    </location>
</feature>
<dbReference type="Gene3D" id="3.30.710.10">
    <property type="entry name" value="Potassium Channel Kv1.1, Chain A"/>
    <property type="match status" value="1"/>
</dbReference>
<dbReference type="InterPro" id="IPR011333">
    <property type="entry name" value="SKP1/BTB/POZ_sf"/>
</dbReference>